<organism evidence="3 4">
    <name type="scientific">Virgisporangium aliadipatigenens</name>
    <dbReference type="NCBI Taxonomy" id="741659"/>
    <lineage>
        <taxon>Bacteria</taxon>
        <taxon>Bacillati</taxon>
        <taxon>Actinomycetota</taxon>
        <taxon>Actinomycetes</taxon>
        <taxon>Micromonosporales</taxon>
        <taxon>Micromonosporaceae</taxon>
        <taxon>Virgisporangium</taxon>
    </lineage>
</organism>
<dbReference type="Pfam" id="PF00561">
    <property type="entry name" value="Abhydrolase_1"/>
    <property type="match status" value="1"/>
</dbReference>
<evidence type="ECO:0000313" key="3">
    <source>
        <dbReference type="EMBL" id="GIJ47110.1"/>
    </source>
</evidence>
<sequence>MIRVTTRGLTFDVDVAGPEDGPPVLLLHGFPENRHMWAPVVPFLHAAGLRTIAPDQRGYSPGARPSEVEAYHVDELAADALALLDALGIDRAHVVGHDWGAVVGWRLAAHHAARVLTWTAVSVPHPAAFDTAVRDDPDQQRRSSYILLFRQQGKAEEVLLADDAARLRRLFDDARVSSARYVEPLREPGALTAALNWYRAYNRRVSGDPTPVSVPTTFVWSDGDVAIGPTAAHGCAAHVSADYRMVTLGGVTHWIAEQAPAALAGAIIDRTRSV</sequence>
<keyword evidence="4" id="KW-1185">Reference proteome</keyword>
<dbReference type="InterPro" id="IPR000073">
    <property type="entry name" value="AB_hydrolase_1"/>
</dbReference>
<proteinExistence type="predicted"/>
<dbReference type="Proteomes" id="UP000619260">
    <property type="component" value="Unassembled WGS sequence"/>
</dbReference>
<evidence type="ECO:0000313" key="4">
    <source>
        <dbReference type="Proteomes" id="UP000619260"/>
    </source>
</evidence>
<reference evidence="3" key="1">
    <citation type="submission" date="2021-01" db="EMBL/GenBank/DDBJ databases">
        <title>Whole genome shotgun sequence of Virgisporangium aliadipatigenens NBRC 105644.</title>
        <authorList>
            <person name="Komaki H."/>
            <person name="Tamura T."/>
        </authorList>
    </citation>
    <scope>NUCLEOTIDE SEQUENCE</scope>
    <source>
        <strain evidence="3">NBRC 105644</strain>
    </source>
</reference>
<dbReference type="PANTHER" id="PTHR43329">
    <property type="entry name" value="EPOXIDE HYDROLASE"/>
    <property type="match status" value="1"/>
</dbReference>
<dbReference type="InterPro" id="IPR029058">
    <property type="entry name" value="AB_hydrolase_fold"/>
</dbReference>
<accession>A0A8J4DQK0</accession>
<keyword evidence="1 3" id="KW-0378">Hydrolase</keyword>
<protein>
    <submittedName>
        <fullName evidence="3">Epoxide hydrolase</fullName>
    </submittedName>
</protein>
<dbReference type="SUPFAM" id="SSF53474">
    <property type="entry name" value="alpha/beta-Hydrolases"/>
    <property type="match status" value="1"/>
</dbReference>
<dbReference type="AlphaFoldDB" id="A0A8J4DQK0"/>
<dbReference type="Gene3D" id="3.40.50.1820">
    <property type="entry name" value="alpha/beta hydrolase"/>
    <property type="match status" value="1"/>
</dbReference>
<comment type="caution">
    <text evidence="3">The sequence shown here is derived from an EMBL/GenBank/DDBJ whole genome shotgun (WGS) entry which is preliminary data.</text>
</comment>
<dbReference type="InterPro" id="IPR000639">
    <property type="entry name" value="Epox_hydrolase-like"/>
</dbReference>
<feature type="domain" description="AB hydrolase-1" evidence="2">
    <location>
        <begin position="22"/>
        <end position="259"/>
    </location>
</feature>
<dbReference type="EMBL" id="BOPF01000013">
    <property type="protein sequence ID" value="GIJ47110.1"/>
    <property type="molecule type" value="Genomic_DNA"/>
</dbReference>
<evidence type="ECO:0000259" key="2">
    <source>
        <dbReference type="Pfam" id="PF00561"/>
    </source>
</evidence>
<dbReference type="PRINTS" id="PR00412">
    <property type="entry name" value="EPOXHYDRLASE"/>
</dbReference>
<evidence type="ECO:0000256" key="1">
    <source>
        <dbReference type="ARBA" id="ARBA00022801"/>
    </source>
</evidence>
<gene>
    <name evidence="3" type="ORF">Val02_39960</name>
</gene>
<name>A0A8J4DQK0_9ACTN</name>
<dbReference type="GO" id="GO:0016787">
    <property type="term" value="F:hydrolase activity"/>
    <property type="evidence" value="ECO:0007669"/>
    <property type="project" value="UniProtKB-KW"/>
</dbReference>